<dbReference type="InterPro" id="IPR012675">
    <property type="entry name" value="Beta-grasp_dom_sf"/>
</dbReference>
<dbReference type="InterPro" id="IPR001433">
    <property type="entry name" value="OxRdtase_FAD/NAD-bd"/>
</dbReference>
<dbReference type="InterPro" id="IPR017938">
    <property type="entry name" value="Riboflavin_synthase-like_b-brl"/>
</dbReference>
<dbReference type="PROSITE" id="PS51384">
    <property type="entry name" value="FAD_FR"/>
    <property type="match status" value="1"/>
</dbReference>
<dbReference type="Proteomes" id="UP000238314">
    <property type="component" value="Unassembled WGS sequence"/>
</dbReference>
<accession>A0A1N7NHW6</accession>
<dbReference type="RefSeq" id="WP_076452239.1">
    <property type="nucleotide sequence ID" value="NZ_FTOJ01000008.1"/>
</dbReference>
<dbReference type="InterPro" id="IPR008333">
    <property type="entry name" value="Cbr1-like_FAD-bd_dom"/>
</dbReference>
<dbReference type="EMBL" id="FTOJ01000008">
    <property type="protein sequence ID" value="SIS97779.1"/>
    <property type="molecule type" value="Genomic_DNA"/>
</dbReference>
<dbReference type="InterPro" id="IPR001709">
    <property type="entry name" value="Flavoprot_Pyr_Nucl_cyt_Rdtase"/>
</dbReference>
<dbReference type="Proteomes" id="UP000186246">
    <property type="component" value="Unassembled WGS sequence"/>
</dbReference>
<feature type="domain" description="FAD-binding FR-type" evidence="10">
    <location>
        <begin position="2"/>
        <end position="105"/>
    </location>
</feature>
<dbReference type="InterPro" id="IPR039261">
    <property type="entry name" value="FNR_nucleotide-bd"/>
</dbReference>
<name>A0A1N7NHW6_9FLAO</name>
<reference evidence="11 14" key="1">
    <citation type="submission" date="2016-11" db="EMBL/GenBank/DDBJ databases">
        <title>Whole genomes of Flavobacteriaceae.</title>
        <authorList>
            <person name="Stine C."/>
            <person name="Li C."/>
            <person name="Tadesse D."/>
        </authorList>
    </citation>
    <scope>NUCLEOTIDE SEQUENCE [LARGE SCALE GENOMIC DNA]</scope>
    <source>
        <strain evidence="11 14">DSM 21068</strain>
    </source>
</reference>
<keyword evidence="8" id="KW-0411">Iron-sulfur</keyword>
<evidence type="ECO:0000313" key="12">
    <source>
        <dbReference type="EMBL" id="SIS97779.1"/>
    </source>
</evidence>
<dbReference type="OrthoDB" id="9789468at2"/>
<keyword evidence="14" id="KW-1185">Reference proteome</keyword>
<dbReference type="Gene3D" id="3.10.20.30">
    <property type="match status" value="1"/>
</dbReference>
<dbReference type="CDD" id="cd00207">
    <property type="entry name" value="fer2"/>
    <property type="match status" value="1"/>
</dbReference>
<dbReference type="GO" id="GO:0050660">
    <property type="term" value="F:flavin adenine dinucleotide binding"/>
    <property type="evidence" value="ECO:0007669"/>
    <property type="project" value="TreeGrafter"/>
</dbReference>
<dbReference type="AlphaFoldDB" id="A0A1N7NHW6"/>
<dbReference type="SUPFAM" id="SSF52343">
    <property type="entry name" value="Ferredoxin reductase-like, C-terminal NADP-linked domain"/>
    <property type="match status" value="1"/>
</dbReference>
<sequence length="346" mass="39027">MTSTFTLKVVEIRRETEDTVTLCFKQPALKKIKYFAGQYITLIMRINGRRYFRPYSFSSAPGIDQHLEVTVKRVPYGIVSNHINDVVQVGDTIEVLSPMGDFTVTEDFSGKNIFLWGTGSGITPLISIAKFALNKLSDTKVHLIYGNRNFETTIFLDQIDFLKKTFHSRFEAIHFHTLLTVEENFPHIVQGRIDEVKALKILSEHPNFNEQIHYICGPFGLKESVKKALFSCGLSEEAVYTEDFEMIKNEEDFKDIQTTVIGIEYEGNRTDIEIIKGKSILEAALDAGLDLPYSCQTGNCSICKGNLIDGNAKMIGLKESHSSSLSDDELLLCCAYPLNNKVLIRI</sequence>
<dbReference type="PRINTS" id="PR00371">
    <property type="entry name" value="FPNCR"/>
</dbReference>
<evidence type="ECO:0000256" key="2">
    <source>
        <dbReference type="ARBA" id="ARBA00022630"/>
    </source>
</evidence>
<evidence type="ECO:0000256" key="3">
    <source>
        <dbReference type="ARBA" id="ARBA00022714"/>
    </source>
</evidence>
<dbReference type="InterPro" id="IPR017927">
    <property type="entry name" value="FAD-bd_FR_type"/>
</dbReference>
<evidence type="ECO:0000313" key="13">
    <source>
        <dbReference type="Proteomes" id="UP000186246"/>
    </source>
</evidence>
<evidence type="ECO:0000256" key="7">
    <source>
        <dbReference type="ARBA" id="ARBA00023004"/>
    </source>
</evidence>
<proteinExistence type="predicted"/>
<reference evidence="12" key="2">
    <citation type="submission" date="2017-01" db="EMBL/GenBank/DDBJ databases">
        <authorList>
            <person name="Mah S.A."/>
            <person name="Swanson W.J."/>
            <person name="Moy G.W."/>
            <person name="Vacquier V.D."/>
        </authorList>
    </citation>
    <scope>NUCLEOTIDE SEQUENCE [LARGE SCALE GENOMIC DNA]</scope>
    <source>
        <strain evidence="12">DSM 21068</strain>
    </source>
</reference>
<dbReference type="InterPro" id="IPR050415">
    <property type="entry name" value="MRET"/>
</dbReference>
<evidence type="ECO:0000256" key="6">
    <source>
        <dbReference type="ARBA" id="ARBA00023002"/>
    </source>
</evidence>
<dbReference type="STRING" id="551459.SAMN05421796_1088"/>
<evidence type="ECO:0000313" key="11">
    <source>
        <dbReference type="EMBL" id="PQA90541.1"/>
    </source>
</evidence>
<keyword evidence="3" id="KW-0001">2Fe-2S</keyword>
<dbReference type="GO" id="GO:0016491">
    <property type="term" value="F:oxidoreductase activity"/>
    <property type="evidence" value="ECO:0007669"/>
    <property type="project" value="UniProtKB-KW"/>
</dbReference>
<dbReference type="PANTHER" id="PTHR47354:SF8">
    <property type="entry name" value="1,2-PHENYLACETYL-COA EPOXIDASE, SUBUNIT E"/>
    <property type="match status" value="1"/>
</dbReference>
<protein>
    <submittedName>
        <fullName evidence="12">Ring-1,2-phenylacetyl-CoA epoxidase subunit PaaE</fullName>
    </submittedName>
</protein>
<feature type="domain" description="2Fe-2S ferredoxin-type" evidence="9">
    <location>
        <begin position="259"/>
        <end position="346"/>
    </location>
</feature>
<keyword evidence="6" id="KW-0560">Oxidoreductase</keyword>
<dbReference type="InterPro" id="IPR036010">
    <property type="entry name" value="2Fe-2S_ferredoxin-like_sf"/>
</dbReference>
<evidence type="ECO:0000256" key="1">
    <source>
        <dbReference type="ARBA" id="ARBA00001974"/>
    </source>
</evidence>
<dbReference type="SUPFAM" id="SSF54292">
    <property type="entry name" value="2Fe-2S ferredoxin-like"/>
    <property type="match status" value="1"/>
</dbReference>
<keyword evidence="2" id="KW-0285">Flavoprotein</keyword>
<dbReference type="Pfam" id="PF00111">
    <property type="entry name" value="Fer2"/>
    <property type="match status" value="1"/>
</dbReference>
<keyword evidence="5" id="KW-0274">FAD</keyword>
<dbReference type="InterPro" id="IPR001041">
    <property type="entry name" value="2Fe-2S_ferredoxin-type"/>
</dbReference>
<dbReference type="Pfam" id="PF00175">
    <property type="entry name" value="NAD_binding_1"/>
    <property type="match status" value="1"/>
</dbReference>
<evidence type="ECO:0000256" key="5">
    <source>
        <dbReference type="ARBA" id="ARBA00022827"/>
    </source>
</evidence>
<comment type="cofactor">
    <cofactor evidence="1">
        <name>FAD</name>
        <dbReference type="ChEBI" id="CHEBI:57692"/>
    </cofactor>
</comment>
<dbReference type="CDD" id="cd06214">
    <property type="entry name" value="PA_degradation_oxidoreductase_like"/>
    <property type="match status" value="1"/>
</dbReference>
<dbReference type="PROSITE" id="PS00197">
    <property type="entry name" value="2FE2S_FER_1"/>
    <property type="match status" value="1"/>
</dbReference>
<dbReference type="PROSITE" id="PS51085">
    <property type="entry name" value="2FE2S_FER_2"/>
    <property type="match status" value="1"/>
</dbReference>
<evidence type="ECO:0000259" key="9">
    <source>
        <dbReference type="PROSITE" id="PS51085"/>
    </source>
</evidence>
<dbReference type="GO" id="GO:0046872">
    <property type="term" value="F:metal ion binding"/>
    <property type="evidence" value="ECO:0007669"/>
    <property type="project" value="UniProtKB-KW"/>
</dbReference>
<evidence type="ECO:0000313" key="14">
    <source>
        <dbReference type="Proteomes" id="UP000238314"/>
    </source>
</evidence>
<dbReference type="SUPFAM" id="SSF63380">
    <property type="entry name" value="Riboflavin synthase domain-like"/>
    <property type="match status" value="1"/>
</dbReference>
<reference evidence="13" key="3">
    <citation type="submission" date="2017-01" db="EMBL/GenBank/DDBJ databases">
        <authorList>
            <person name="Varghese N."/>
            <person name="Submissions S."/>
        </authorList>
    </citation>
    <scope>NUCLEOTIDE SEQUENCE [LARGE SCALE GENOMIC DNA]</scope>
    <source>
        <strain evidence="13">DSM 21068</strain>
    </source>
</reference>
<dbReference type="Pfam" id="PF00970">
    <property type="entry name" value="FAD_binding_6"/>
    <property type="match status" value="1"/>
</dbReference>
<dbReference type="EMBL" id="MUGO01000024">
    <property type="protein sequence ID" value="PQA90541.1"/>
    <property type="molecule type" value="Genomic_DNA"/>
</dbReference>
<dbReference type="Gene3D" id="2.40.30.10">
    <property type="entry name" value="Translation factors"/>
    <property type="match status" value="1"/>
</dbReference>
<dbReference type="PANTHER" id="PTHR47354">
    <property type="entry name" value="NADH OXIDOREDUCTASE HCR"/>
    <property type="match status" value="1"/>
</dbReference>
<evidence type="ECO:0000256" key="4">
    <source>
        <dbReference type="ARBA" id="ARBA00022723"/>
    </source>
</evidence>
<dbReference type="GO" id="GO:0051537">
    <property type="term" value="F:2 iron, 2 sulfur cluster binding"/>
    <property type="evidence" value="ECO:0007669"/>
    <property type="project" value="UniProtKB-KW"/>
</dbReference>
<evidence type="ECO:0000256" key="8">
    <source>
        <dbReference type="ARBA" id="ARBA00023014"/>
    </source>
</evidence>
<keyword evidence="4" id="KW-0479">Metal-binding</keyword>
<dbReference type="Gene3D" id="3.40.50.80">
    <property type="entry name" value="Nucleotide-binding domain of ferredoxin-NADP reductase (FNR) module"/>
    <property type="match status" value="1"/>
</dbReference>
<organism evidence="12 13">
    <name type="scientific">Chryseobacterium piscicola</name>
    <dbReference type="NCBI Taxonomy" id="551459"/>
    <lineage>
        <taxon>Bacteria</taxon>
        <taxon>Pseudomonadati</taxon>
        <taxon>Bacteroidota</taxon>
        <taxon>Flavobacteriia</taxon>
        <taxon>Flavobacteriales</taxon>
        <taxon>Weeksellaceae</taxon>
        <taxon>Chryseobacterium group</taxon>
        <taxon>Chryseobacterium</taxon>
    </lineage>
</organism>
<gene>
    <name evidence="11" type="ORF">B0A70_14570</name>
    <name evidence="12" type="ORF">SAMN05421796_1088</name>
</gene>
<dbReference type="InterPro" id="IPR006058">
    <property type="entry name" value="2Fe2S_fd_BS"/>
</dbReference>
<keyword evidence="7" id="KW-0408">Iron</keyword>
<evidence type="ECO:0000259" key="10">
    <source>
        <dbReference type="PROSITE" id="PS51384"/>
    </source>
</evidence>